<evidence type="ECO:0000313" key="2">
    <source>
        <dbReference type="Proteomes" id="UP000324222"/>
    </source>
</evidence>
<proteinExistence type="predicted"/>
<protein>
    <submittedName>
        <fullName evidence="1">Uncharacterized protein</fullName>
    </submittedName>
</protein>
<dbReference type="Proteomes" id="UP000324222">
    <property type="component" value="Unassembled WGS sequence"/>
</dbReference>
<accession>A0A5B7K8G1</accession>
<name>A0A5B7K8G1_PORTR</name>
<dbReference type="AlphaFoldDB" id="A0A5B7K8G1"/>
<sequence>MKASLAPIALVTPNTC</sequence>
<evidence type="ECO:0000313" key="1">
    <source>
        <dbReference type="EMBL" id="MPD02857.1"/>
    </source>
</evidence>
<gene>
    <name evidence="1" type="ORF">E2C01_098463</name>
</gene>
<keyword evidence="2" id="KW-1185">Reference proteome</keyword>
<organism evidence="1 2">
    <name type="scientific">Portunus trituberculatus</name>
    <name type="common">Swimming crab</name>
    <name type="synonym">Neptunus trituberculatus</name>
    <dbReference type="NCBI Taxonomy" id="210409"/>
    <lineage>
        <taxon>Eukaryota</taxon>
        <taxon>Metazoa</taxon>
        <taxon>Ecdysozoa</taxon>
        <taxon>Arthropoda</taxon>
        <taxon>Crustacea</taxon>
        <taxon>Multicrustacea</taxon>
        <taxon>Malacostraca</taxon>
        <taxon>Eumalacostraca</taxon>
        <taxon>Eucarida</taxon>
        <taxon>Decapoda</taxon>
        <taxon>Pleocyemata</taxon>
        <taxon>Brachyura</taxon>
        <taxon>Eubrachyura</taxon>
        <taxon>Portunoidea</taxon>
        <taxon>Portunidae</taxon>
        <taxon>Portuninae</taxon>
        <taxon>Portunus</taxon>
    </lineage>
</organism>
<comment type="caution">
    <text evidence="1">The sequence shown here is derived from an EMBL/GenBank/DDBJ whole genome shotgun (WGS) entry which is preliminary data.</text>
</comment>
<dbReference type="EMBL" id="VSRR010133436">
    <property type="protein sequence ID" value="MPD02857.1"/>
    <property type="molecule type" value="Genomic_DNA"/>
</dbReference>
<reference evidence="1 2" key="1">
    <citation type="submission" date="2019-05" db="EMBL/GenBank/DDBJ databases">
        <title>Another draft genome of Portunus trituberculatus and its Hox gene families provides insights of decapod evolution.</title>
        <authorList>
            <person name="Jeong J.-H."/>
            <person name="Song I."/>
            <person name="Kim S."/>
            <person name="Choi T."/>
            <person name="Kim D."/>
            <person name="Ryu S."/>
            <person name="Kim W."/>
        </authorList>
    </citation>
    <scope>NUCLEOTIDE SEQUENCE [LARGE SCALE GENOMIC DNA]</scope>
    <source>
        <tissue evidence="1">Muscle</tissue>
    </source>
</reference>